<comment type="caution">
    <text evidence="2">The sequence shown here is derived from an EMBL/GenBank/DDBJ whole genome shotgun (WGS) entry which is preliminary data.</text>
</comment>
<feature type="region of interest" description="Disordered" evidence="1">
    <location>
        <begin position="1"/>
        <end position="27"/>
    </location>
</feature>
<evidence type="ECO:0000313" key="2">
    <source>
        <dbReference type="EMBL" id="GAA1673763.1"/>
    </source>
</evidence>
<dbReference type="EMBL" id="BAAAQF010000005">
    <property type="protein sequence ID" value="GAA1673763.1"/>
    <property type="molecule type" value="Genomic_DNA"/>
</dbReference>
<sequence>MEPATAFNDAWQRQSDPDPTGWPGGRGPSNPAWVLVSALWLLAAWAPEDGPGWAATVAFDPAGQDGERVDRAPADELVALISAAAHVDDARRGSLVRWLAEGMYGDLAPVAGAAGDPALHLRYRDYCGTARIVLAPAPEVRRPPVLAADGADGALRTRIGCLATMLSEHLMVNNNNSVDFRFRIGTVPEADLPEGERLAAAVRWWSETREDAEEYADEKPVFRAVSFPRLRTALHHVARLSLVELMDGEWSGIEEMPETPPGHIVTHAVDDLVDLIEGRLRGALVVVDGFLPDEWPPPDMEEAEEEVHVLFVRGDEVGVLDLDFSC</sequence>
<proteinExistence type="predicted"/>
<protein>
    <submittedName>
        <fullName evidence="2">Uncharacterized protein</fullName>
    </submittedName>
</protein>
<keyword evidence="3" id="KW-1185">Reference proteome</keyword>
<gene>
    <name evidence="2" type="ORF">GCM10009830_20150</name>
</gene>
<reference evidence="3" key="1">
    <citation type="journal article" date="2019" name="Int. J. Syst. Evol. Microbiol.">
        <title>The Global Catalogue of Microorganisms (GCM) 10K type strain sequencing project: providing services to taxonomists for standard genome sequencing and annotation.</title>
        <authorList>
            <consortium name="The Broad Institute Genomics Platform"/>
            <consortium name="The Broad Institute Genome Sequencing Center for Infectious Disease"/>
            <person name="Wu L."/>
            <person name="Ma J."/>
        </authorList>
    </citation>
    <scope>NUCLEOTIDE SEQUENCE [LARGE SCALE GENOMIC DNA]</scope>
    <source>
        <strain evidence="3">JCM 16001</strain>
    </source>
</reference>
<evidence type="ECO:0000313" key="3">
    <source>
        <dbReference type="Proteomes" id="UP001499851"/>
    </source>
</evidence>
<dbReference type="Proteomes" id="UP001499851">
    <property type="component" value="Unassembled WGS sequence"/>
</dbReference>
<organism evidence="2 3">
    <name type="scientific">Glycomyces endophyticus</name>
    <dbReference type="NCBI Taxonomy" id="480996"/>
    <lineage>
        <taxon>Bacteria</taxon>
        <taxon>Bacillati</taxon>
        <taxon>Actinomycetota</taxon>
        <taxon>Actinomycetes</taxon>
        <taxon>Glycomycetales</taxon>
        <taxon>Glycomycetaceae</taxon>
        <taxon>Glycomyces</taxon>
    </lineage>
</organism>
<dbReference type="RefSeq" id="WP_344485286.1">
    <property type="nucleotide sequence ID" value="NZ_BAAAQF010000005.1"/>
</dbReference>
<name>A0ABP4SJ40_9ACTN</name>
<evidence type="ECO:0000256" key="1">
    <source>
        <dbReference type="SAM" id="MobiDB-lite"/>
    </source>
</evidence>
<accession>A0ABP4SJ40</accession>